<dbReference type="PANTHER" id="PTHR38033">
    <property type="entry name" value="MEMBRANE PROTEIN-RELATED"/>
    <property type="match status" value="1"/>
</dbReference>
<dbReference type="Pfam" id="PF09850">
    <property type="entry name" value="DotU"/>
    <property type="match status" value="1"/>
</dbReference>
<organism evidence="3 4">
    <name type="scientific">Edaphobacter modestus</name>
    <dbReference type="NCBI Taxonomy" id="388466"/>
    <lineage>
        <taxon>Bacteria</taxon>
        <taxon>Pseudomonadati</taxon>
        <taxon>Acidobacteriota</taxon>
        <taxon>Terriglobia</taxon>
        <taxon>Terriglobales</taxon>
        <taxon>Acidobacteriaceae</taxon>
        <taxon>Edaphobacter</taxon>
    </lineage>
</organism>
<dbReference type="OrthoDB" id="345640at2"/>
<evidence type="ECO:0000256" key="1">
    <source>
        <dbReference type="SAM" id="Phobius"/>
    </source>
</evidence>
<name>A0A4Q7Y0F1_9BACT</name>
<dbReference type="Gene3D" id="1.25.40.590">
    <property type="entry name" value="Type IV / VI secretion system, DotU"/>
    <property type="match status" value="1"/>
</dbReference>
<accession>A0A4Q7Y0F1</accession>
<keyword evidence="4" id="KW-1185">Reference proteome</keyword>
<evidence type="ECO:0000313" key="3">
    <source>
        <dbReference type="EMBL" id="RZU29754.1"/>
    </source>
</evidence>
<gene>
    <name evidence="3" type="ORF">BDD14_6372</name>
</gene>
<protein>
    <submittedName>
        <fullName evidence="3">Type IV/VI secretion system ImpK/VasF family protein</fullName>
    </submittedName>
</protein>
<evidence type="ECO:0000313" key="4">
    <source>
        <dbReference type="Proteomes" id="UP000292958"/>
    </source>
</evidence>
<dbReference type="InterPro" id="IPR038522">
    <property type="entry name" value="T4/T6SS_DotU_sf"/>
</dbReference>
<keyword evidence="1" id="KW-0472">Membrane</keyword>
<reference evidence="3 4" key="1">
    <citation type="submission" date="2019-02" db="EMBL/GenBank/DDBJ databases">
        <title>Genomic Encyclopedia of Archaeal and Bacterial Type Strains, Phase II (KMG-II): from individual species to whole genera.</title>
        <authorList>
            <person name="Goeker M."/>
        </authorList>
    </citation>
    <scope>NUCLEOTIDE SEQUENCE [LARGE SCALE GENOMIC DNA]</scope>
    <source>
        <strain evidence="3 4">DSM 18101</strain>
    </source>
</reference>
<proteinExistence type="predicted"/>
<feature type="domain" description="Type IV / VI secretion system DotU" evidence="2">
    <location>
        <begin position="46"/>
        <end position="225"/>
    </location>
</feature>
<feature type="transmembrane region" description="Helical" evidence="1">
    <location>
        <begin position="210"/>
        <end position="231"/>
    </location>
</feature>
<dbReference type="InterPro" id="IPR017732">
    <property type="entry name" value="T4/T6SS_DotU"/>
</dbReference>
<dbReference type="EMBL" id="SHKW01000007">
    <property type="protein sequence ID" value="RZU29754.1"/>
    <property type="molecule type" value="Genomic_DNA"/>
</dbReference>
<evidence type="ECO:0000259" key="2">
    <source>
        <dbReference type="Pfam" id="PF09850"/>
    </source>
</evidence>
<comment type="caution">
    <text evidence="3">The sequence shown here is derived from an EMBL/GenBank/DDBJ whole genome shotgun (WGS) entry which is preliminary data.</text>
</comment>
<keyword evidence="1" id="KW-0812">Transmembrane</keyword>
<dbReference type="Proteomes" id="UP000292958">
    <property type="component" value="Unassembled WGS sequence"/>
</dbReference>
<dbReference type="AlphaFoldDB" id="A0A4Q7Y0F1"/>
<sequence length="256" mass="29207">MYSIENSVLLMQFRQFCSELMRLKALVEKSYPVDDARPITPNAALDSHIDEVRQSLLTLLEQQAQRTSDIGGTIGFGIFREAEYVMATLADETLLNARWSGREQWSLLEEELFHSHASGDLFFSKLDRLLTSGSATNDLAMIYFQALALDFKGRYRNSDPRRQIDRYRRQLFLKIYGQPVSELKPQPVFLQTYESTVIEDETRHIPSSHLWWFVVAGVLAVWIVASSLLWVDLEAGISARVERIQAAARTSGATTR</sequence>
<dbReference type="PANTHER" id="PTHR38033:SF1">
    <property type="entry name" value="DOTU FAMILY TYPE IV_VI SECRETION SYSTEM PROTEIN"/>
    <property type="match status" value="1"/>
</dbReference>
<keyword evidence="1" id="KW-1133">Transmembrane helix</keyword>